<name>A0ABW5H6Y2_9PSEU</name>
<dbReference type="RefSeq" id="WP_378305128.1">
    <property type="nucleotide sequence ID" value="NZ_JBHUKS010000011.1"/>
</dbReference>
<evidence type="ECO:0008006" key="3">
    <source>
        <dbReference type="Google" id="ProtNLM"/>
    </source>
</evidence>
<protein>
    <recommendedName>
        <fullName evidence="3">Phenylacetate-CoA ligase</fullName>
    </recommendedName>
</protein>
<evidence type="ECO:0000313" key="2">
    <source>
        <dbReference type="Proteomes" id="UP001597483"/>
    </source>
</evidence>
<dbReference type="InterPro" id="IPR042099">
    <property type="entry name" value="ANL_N_sf"/>
</dbReference>
<evidence type="ECO:0000313" key="1">
    <source>
        <dbReference type="EMBL" id="MFD2469047.1"/>
    </source>
</evidence>
<organism evidence="1 2">
    <name type="scientific">Amycolatopsis silviterrae</name>
    <dbReference type="NCBI Taxonomy" id="1656914"/>
    <lineage>
        <taxon>Bacteria</taxon>
        <taxon>Bacillati</taxon>
        <taxon>Actinomycetota</taxon>
        <taxon>Actinomycetes</taxon>
        <taxon>Pseudonocardiales</taxon>
        <taxon>Pseudonocardiaceae</taxon>
        <taxon>Amycolatopsis</taxon>
    </lineage>
</organism>
<sequence length="369" mass="39531">MTTVASVESQELKWSTRADLSPAVVNPAKATGLLVATPTARTVIPFGKQERESARELTRETLVQAGVSPGDRVVVSLSNDADLTGSRIAEVAAEVGDAAVSVGPRGRMRLLETLERVAANVLVATPSGAADLLARLHMEFLVDPLDLELRLLVLVGEITDDKTRRHLAAEFGATVVEMYLDPVTGVPVAHRAPSGELVAVRSGLFALAALDEDTLVTGPARGELIARHTWHPDLAGVALRTGYVAERSEEGALLAPRHTVGTALLARGQWLSVDEVGAALRKIDGISRWRLEISRPGTLDTATLTVSFNRESLIRNGMWKGRIEQVLTALTPVTIEVQVSEHVREEPAAPAIVDHRGHHLGIDRSHAAE</sequence>
<dbReference type="Gene3D" id="3.40.50.12780">
    <property type="entry name" value="N-terminal domain of ligase-like"/>
    <property type="match status" value="1"/>
</dbReference>
<gene>
    <name evidence="1" type="ORF">ACFSVL_16790</name>
</gene>
<comment type="caution">
    <text evidence="1">The sequence shown here is derived from an EMBL/GenBank/DDBJ whole genome shotgun (WGS) entry which is preliminary data.</text>
</comment>
<dbReference type="EMBL" id="JBHUKS010000011">
    <property type="protein sequence ID" value="MFD2469047.1"/>
    <property type="molecule type" value="Genomic_DNA"/>
</dbReference>
<dbReference type="Proteomes" id="UP001597483">
    <property type="component" value="Unassembled WGS sequence"/>
</dbReference>
<proteinExistence type="predicted"/>
<accession>A0ABW5H6Y2</accession>
<keyword evidence="2" id="KW-1185">Reference proteome</keyword>
<reference evidence="2" key="1">
    <citation type="journal article" date="2019" name="Int. J. Syst. Evol. Microbiol.">
        <title>The Global Catalogue of Microorganisms (GCM) 10K type strain sequencing project: providing services to taxonomists for standard genome sequencing and annotation.</title>
        <authorList>
            <consortium name="The Broad Institute Genomics Platform"/>
            <consortium name="The Broad Institute Genome Sequencing Center for Infectious Disease"/>
            <person name="Wu L."/>
            <person name="Ma J."/>
        </authorList>
    </citation>
    <scope>NUCLEOTIDE SEQUENCE [LARGE SCALE GENOMIC DNA]</scope>
    <source>
        <strain evidence="2">CGMCC 4.7641</strain>
    </source>
</reference>
<dbReference type="SUPFAM" id="SSF56801">
    <property type="entry name" value="Acetyl-CoA synthetase-like"/>
    <property type="match status" value="1"/>
</dbReference>